<dbReference type="GO" id="GO:0005524">
    <property type="term" value="F:ATP binding"/>
    <property type="evidence" value="ECO:0007669"/>
    <property type="project" value="UniProtKB-KW"/>
</dbReference>
<keyword evidence="4" id="KW-1278">Translocase</keyword>
<proteinExistence type="predicted"/>
<evidence type="ECO:0000256" key="5">
    <source>
        <dbReference type="SAM" id="MobiDB-lite"/>
    </source>
</evidence>
<reference evidence="7 8" key="1">
    <citation type="submission" date="2020-03" db="EMBL/GenBank/DDBJ databases">
        <title>Draft genome of Streptomyces sp. ventii, isolated from the Axial Seamount in the Pacific Ocean, and resequencing of the two type strains Streptomyces lonarensis strain NCL 716 and Streptomyces bohaiensis strain 11A07.</title>
        <authorList>
            <person name="Loughran R.M."/>
            <person name="Pfannmuller K.M."/>
            <person name="Wasson B.J."/>
            <person name="Deadmond M.C."/>
            <person name="Paddock B.E."/>
            <person name="Koyack M.J."/>
            <person name="Gallegos D.A."/>
            <person name="Mitchell E.A."/>
            <person name="Ushijima B."/>
            <person name="Saw J.H."/>
            <person name="Mcphail K.L."/>
            <person name="Videau P."/>
        </authorList>
    </citation>
    <scope>NUCLEOTIDE SEQUENCE [LARGE SCALE GENOMIC DNA]</scope>
    <source>
        <strain evidence="8">5675061</strain>
    </source>
</reference>
<feature type="domain" description="ABC transporter" evidence="6">
    <location>
        <begin position="30"/>
        <end position="271"/>
    </location>
</feature>
<dbReference type="CDD" id="cd03260">
    <property type="entry name" value="ABC_PstB_phosphate_transporter"/>
    <property type="match status" value="1"/>
</dbReference>
<keyword evidence="1" id="KW-0813">Transport</keyword>
<feature type="region of interest" description="Disordered" evidence="5">
    <location>
        <begin position="1"/>
        <end position="22"/>
    </location>
</feature>
<dbReference type="PANTHER" id="PTHR43423">
    <property type="entry name" value="ABC TRANSPORTER I FAMILY MEMBER 17"/>
    <property type="match status" value="1"/>
</dbReference>
<dbReference type="InterPro" id="IPR005670">
    <property type="entry name" value="PstB-like"/>
</dbReference>
<dbReference type="InterPro" id="IPR003593">
    <property type="entry name" value="AAA+_ATPase"/>
</dbReference>
<dbReference type="PROSITE" id="PS50893">
    <property type="entry name" value="ABC_TRANSPORTER_2"/>
    <property type="match status" value="1"/>
</dbReference>
<evidence type="ECO:0000256" key="1">
    <source>
        <dbReference type="ARBA" id="ARBA00022448"/>
    </source>
</evidence>
<accession>A0ABX1AR21</accession>
<evidence type="ECO:0000256" key="3">
    <source>
        <dbReference type="ARBA" id="ARBA00022840"/>
    </source>
</evidence>
<dbReference type="InterPro" id="IPR027417">
    <property type="entry name" value="P-loop_NTPase"/>
</dbReference>
<comment type="caution">
    <text evidence="7">The sequence shown here is derived from an EMBL/GenBank/DDBJ whole genome shotgun (WGS) entry which is preliminary data.</text>
</comment>
<evidence type="ECO:0000313" key="7">
    <source>
        <dbReference type="EMBL" id="NJP68046.1"/>
    </source>
</evidence>
<sequence>MPVDLSIPARAGAPDDSGAGGARPAAPVVFRLAGLEVSYGSHRAVRDVSMDIHDREITALIGPSGCGKSTVLRCLNRMNDLVPGARVNGEVSYHGADLYAEEVDAIEVRRRIGMVFQKPNPFPKSIYDNVAYGLRIDGRMPKSELDDRVEEALTGAALWDEVKAKLKQSGLALSGGQQQRLCIARTIAVRPDVVLMDEPCSALDPIATARIEDLMVNLADRFTIVIVTHNMQQAARVSDRTAFFTADTDSEGVRHGRLVEYDATERIFNRPADQRTEDYISGRFG</sequence>
<keyword evidence="2" id="KW-0547">Nucleotide-binding</keyword>
<evidence type="ECO:0000256" key="2">
    <source>
        <dbReference type="ARBA" id="ARBA00022741"/>
    </source>
</evidence>
<dbReference type="InterPro" id="IPR003439">
    <property type="entry name" value="ABC_transporter-like_ATP-bd"/>
</dbReference>
<evidence type="ECO:0000256" key="4">
    <source>
        <dbReference type="ARBA" id="ARBA00022967"/>
    </source>
</evidence>
<dbReference type="NCBIfam" id="TIGR00972">
    <property type="entry name" value="3a0107s01c2"/>
    <property type="match status" value="1"/>
</dbReference>
<dbReference type="Proteomes" id="UP000746503">
    <property type="component" value="Unassembled WGS sequence"/>
</dbReference>
<gene>
    <name evidence="7" type="primary">pstB</name>
    <name evidence="7" type="ORF">HCJ92_17495</name>
</gene>
<dbReference type="PANTHER" id="PTHR43423:SF1">
    <property type="entry name" value="ABC TRANSPORTER I FAMILY MEMBER 17"/>
    <property type="match status" value="1"/>
</dbReference>
<dbReference type="EMBL" id="JAAVJB010000164">
    <property type="protein sequence ID" value="NJP68046.1"/>
    <property type="molecule type" value="Genomic_DNA"/>
</dbReference>
<evidence type="ECO:0000313" key="8">
    <source>
        <dbReference type="Proteomes" id="UP000746503"/>
    </source>
</evidence>
<evidence type="ECO:0000259" key="6">
    <source>
        <dbReference type="PROSITE" id="PS50893"/>
    </source>
</evidence>
<feature type="compositionally biased region" description="Low complexity" evidence="5">
    <location>
        <begin position="8"/>
        <end position="22"/>
    </location>
</feature>
<protein>
    <submittedName>
        <fullName evidence="7">Phosphate ABC transporter ATP-binding protein</fullName>
    </submittedName>
</protein>
<keyword evidence="8" id="KW-1185">Reference proteome</keyword>
<dbReference type="PROSITE" id="PS00211">
    <property type="entry name" value="ABC_TRANSPORTER_1"/>
    <property type="match status" value="1"/>
</dbReference>
<dbReference type="Pfam" id="PF00005">
    <property type="entry name" value="ABC_tran"/>
    <property type="match status" value="1"/>
</dbReference>
<name>A0ABX1AR21_9ACTN</name>
<dbReference type="SUPFAM" id="SSF52540">
    <property type="entry name" value="P-loop containing nucleoside triphosphate hydrolases"/>
    <property type="match status" value="1"/>
</dbReference>
<keyword evidence="3 7" id="KW-0067">ATP-binding</keyword>
<dbReference type="SMART" id="SM00382">
    <property type="entry name" value="AAA"/>
    <property type="match status" value="1"/>
</dbReference>
<dbReference type="InterPro" id="IPR017871">
    <property type="entry name" value="ABC_transporter-like_CS"/>
</dbReference>
<dbReference type="RefSeq" id="WP_167934556.1">
    <property type="nucleotide sequence ID" value="NZ_JAAVJB010000164.1"/>
</dbReference>
<organism evidence="7 8">
    <name type="scientific">Streptomyces spiramenti</name>
    <dbReference type="NCBI Taxonomy" id="2720606"/>
    <lineage>
        <taxon>Bacteria</taxon>
        <taxon>Bacillati</taxon>
        <taxon>Actinomycetota</taxon>
        <taxon>Actinomycetes</taxon>
        <taxon>Kitasatosporales</taxon>
        <taxon>Streptomycetaceae</taxon>
        <taxon>Streptomyces</taxon>
    </lineage>
</organism>
<dbReference type="Gene3D" id="3.40.50.300">
    <property type="entry name" value="P-loop containing nucleotide triphosphate hydrolases"/>
    <property type="match status" value="1"/>
</dbReference>